<evidence type="ECO:0000259" key="7">
    <source>
        <dbReference type="PROSITE" id="PS50850"/>
    </source>
</evidence>
<accession>A0ABW8LIJ3</accession>
<feature type="transmembrane region" description="Helical" evidence="6">
    <location>
        <begin position="230"/>
        <end position="250"/>
    </location>
</feature>
<feature type="region of interest" description="Disordered" evidence="5">
    <location>
        <begin position="1"/>
        <end position="66"/>
    </location>
</feature>
<feature type="transmembrane region" description="Helical" evidence="6">
    <location>
        <begin position="309"/>
        <end position="332"/>
    </location>
</feature>
<dbReference type="InterPro" id="IPR020846">
    <property type="entry name" value="MFS_dom"/>
</dbReference>
<organism evidence="8 9">
    <name type="scientific">Streptomyces milbemycinicus</name>
    <dbReference type="NCBI Taxonomy" id="476552"/>
    <lineage>
        <taxon>Bacteria</taxon>
        <taxon>Bacillati</taxon>
        <taxon>Actinomycetota</taxon>
        <taxon>Actinomycetes</taxon>
        <taxon>Kitasatosporales</taxon>
        <taxon>Streptomycetaceae</taxon>
        <taxon>Streptomyces</taxon>
    </lineage>
</organism>
<evidence type="ECO:0000313" key="8">
    <source>
        <dbReference type="EMBL" id="MFK4265733.1"/>
    </source>
</evidence>
<feature type="transmembrane region" description="Helical" evidence="6">
    <location>
        <begin position="76"/>
        <end position="94"/>
    </location>
</feature>
<evidence type="ECO:0000256" key="1">
    <source>
        <dbReference type="ARBA" id="ARBA00004651"/>
    </source>
</evidence>
<keyword evidence="3 6" id="KW-1133">Transmembrane helix</keyword>
<feature type="domain" description="Major facilitator superfamily (MFS) profile" evidence="7">
    <location>
        <begin position="77"/>
        <end position="456"/>
    </location>
</feature>
<dbReference type="Gene3D" id="1.20.1250.20">
    <property type="entry name" value="MFS general substrate transporter like domains"/>
    <property type="match status" value="1"/>
</dbReference>
<feature type="transmembrane region" description="Helical" evidence="6">
    <location>
        <begin position="400"/>
        <end position="421"/>
    </location>
</feature>
<evidence type="ECO:0000313" key="9">
    <source>
        <dbReference type="Proteomes" id="UP001620295"/>
    </source>
</evidence>
<feature type="transmembrane region" description="Helical" evidence="6">
    <location>
        <begin position="106"/>
        <end position="131"/>
    </location>
</feature>
<dbReference type="PROSITE" id="PS50850">
    <property type="entry name" value="MFS"/>
    <property type="match status" value="1"/>
</dbReference>
<feature type="transmembrane region" description="Helical" evidence="6">
    <location>
        <begin position="427"/>
        <end position="448"/>
    </location>
</feature>
<dbReference type="SUPFAM" id="SSF103473">
    <property type="entry name" value="MFS general substrate transporter"/>
    <property type="match status" value="1"/>
</dbReference>
<evidence type="ECO:0000256" key="2">
    <source>
        <dbReference type="ARBA" id="ARBA00022692"/>
    </source>
</evidence>
<dbReference type="RefSeq" id="WP_358644464.1">
    <property type="nucleotide sequence ID" value="NZ_JBFAEV010000031.1"/>
</dbReference>
<name>A0ABW8LIJ3_9ACTN</name>
<feature type="compositionally biased region" description="Low complexity" evidence="5">
    <location>
        <begin position="30"/>
        <end position="56"/>
    </location>
</feature>
<keyword evidence="2 6" id="KW-0812">Transmembrane</keyword>
<feature type="transmembrane region" description="Helical" evidence="6">
    <location>
        <begin position="344"/>
        <end position="362"/>
    </location>
</feature>
<keyword evidence="9" id="KW-1185">Reference proteome</keyword>
<keyword evidence="4 6" id="KW-0472">Membrane</keyword>
<evidence type="ECO:0000256" key="6">
    <source>
        <dbReference type="SAM" id="Phobius"/>
    </source>
</evidence>
<feature type="transmembrane region" description="Helical" evidence="6">
    <location>
        <begin position="368"/>
        <end position="388"/>
    </location>
</feature>
<protein>
    <submittedName>
        <fullName evidence="8">MFS transporter</fullName>
    </submittedName>
</protein>
<dbReference type="PANTHER" id="PTHR42910:SF1">
    <property type="entry name" value="MAJOR FACILITATOR SUPERFAMILY (MFS) PROFILE DOMAIN-CONTAINING PROTEIN"/>
    <property type="match status" value="1"/>
</dbReference>
<dbReference type="Proteomes" id="UP001620295">
    <property type="component" value="Unassembled WGS sequence"/>
</dbReference>
<dbReference type="InterPro" id="IPR011701">
    <property type="entry name" value="MFS"/>
</dbReference>
<proteinExistence type="predicted"/>
<dbReference type="CDD" id="cd17324">
    <property type="entry name" value="MFS_NepI_like"/>
    <property type="match status" value="1"/>
</dbReference>
<dbReference type="EMBL" id="JBJDQH010000004">
    <property type="protein sequence ID" value="MFK4265733.1"/>
    <property type="molecule type" value="Genomic_DNA"/>
</dbReference>
<comment type="caution">
    <text evidence="8">The sequence shown here is derived from an EMBL/GenBank/DDBJ whole genome shotgun (WGS) entry which is preliminary data.</text>
</comment>
<dbReference type="Pfam" id="PF07690">
    <property type="entry name" value="MFS_1"/>
    <property type="match status" value="1"/>
</dbReference>
<feature type="transmembrane region" description="Helical" evidence="6">
    <location>
        <begin position="143"/>
        <end position="162"/>
    </location>
</feature>
<feature type="compositionally biased region" description="Basic and acidic residues" evidence="5">
    <location>
        <begin position="9"/>
        <end position="19"/>
    </location>
</feature>
<dbReference type="PANTHER" id="PTHR42910">
    <property type="entry name" value="TRANSPORTER SCO4007-RELATED"/>
    <property type="match status" value="1"/>
</dbReference>
<dbReference type="InterPro" id="IPR036259">
    <property type="entry name" value="MFS_trans_sf"/>
</dbReference>
<comment type="subcellular location">
    <subcellularLocation>
        <location evidence="1">Cell membrane</location>
        <topology evidence="1">Multi-pass membrane protein</topology>
    </subcellularLocation>
</comment>
<reference evidence="8 9" key="1">
    <citation type="submission" date="2024-11" db="EMBL/GenBank/DDBJ databases">
        <title>The Natural Products Discovery Center: Release of the First 8490 Sequenced Strains for Exploring Actinobacteria Biosynthetic Diversity.</title>
        <authorList>
            <person name="Kalkreuter E."/>
            <person name="Kautsar S.A."/>
            <person name="Yang D."/>
            <person name="Bader C.D."/>
            <person name="Teijaro C.N."/>
            <person name="Fluegel L."/>
            <person name="Davis C.M."/>
            <person name="Simpson J.R."/>
            <person name="Lauterbach L."/>
            <person name="Steele A.D."/>
            <person name="Gui C."/>
            <person name="Meng S."/>
            <person name="Li G."/>
            <person name="Viehrig K."/>
            <person name="Ye F."/>
            <person name="Su P."/>
            <person name="Kiefer A.F."/>
            <person name="Nichols A."/>
            <person name="Cepeda A.J."/>
            <person name="Yan W."/>
            <person name="Fan B."/>
            <person name="Jiang Y."/>
            <person name="Adhikari A."/>
            <person name="Zheng C.-J."/>
            <person name="Schuster L."/>
            <person name="Cowan T.M."/>
            <person name="Smanski M.J."/>
            <person name="Chevrette M.G."/>
            <person name="De Carvalho L.P.S."/>
            <person name="Shen B."/>
        </authorList>
    </citation>
    <scope>NUCLEOTIDE SEQUENCE [LARGE SCALE GENOMIC DNA]</scope>
    <source>
        <strain evidence="8 9">NPDC020863</strain>
    </source>
</reference>
<gene>
    <name evidence="8" type="ORF">ACI2L5_12420</name>
</gene>
<evidence type="ECO:0000256" key="4">
    <source>
        <dbReference type="ARBA" id="ARBA00023136"/>
    </source>
</evidence>
<sequence>MRAPKQSLHHREAPSEKVSEPMTITRLRSPRPTTPHSSRPTTPHSSRPTTPHSSHPATPPVHPTAPVRAGSGVPGWLVALLAVGTGLTAANLYYAQPLLASLSDVFHIDTATAGGLITLTQIGYVVGMLFLVPLGDRFEKRRLVTVLLAVTTAALLVAGTAASFPVLLIASLVSGATSVVAQILVPFAASLAPDHARGRIVGRVMSGLLTGILLSRTLSSLVSDVAGWRVVYLGSAVLMALLAVALYRALPEHAPTTGAPYHHVLRSTVRLVRTHPVLLRRGLYQAAMFGAFSAFWTTVSFVLTGPEFHYSAIGVGIFALVGAAGAAVAPLAGRWADRGLARPMSGAAFAVAALASAVAGFGQHSIALIALAAILLDMAVQTTLILGQHTIYRLDPAARARLNSAFIAIFFAGGALGSQLGSLAYRAGGWTAVAALGAVLPVLALLYWTTEHRRARRTATAR</sequence>
<evidence type="ECO:0000256" key="3">
    <source>
        <dbReference type="ARBA" id="ARBA00022989"/>
    </source>
</evidence>
<evidence type="ECO:0000256" key="5">
    <source>
        <dbReference type="SAM" id="MobiDB-lite"/>
    </source>
</evidence>
<feature type="transmembrane region" description="Helical" evidence="6">
    <location>
        <begin position="283"/>
        <end position="303"/>
    </location>
</feature>